<feature type="region of interest" description="Disordered" evidence="2">
    <location>
        <begin position="1060"/>
        <end position="1100"/>
    </location>
</feature>
<evidence type="ECO:0000313" key="4">
    <source>
        <dbReference type="Proteomes" id="UP000799536"/>
    </source>
</evidence>
<feature type="compositionally biased region" description="Pro residues" evidence="2">
    <location>
        <begin position="539"/>
        <end position="553"/>
    </location>
</feature>
<dbReference type="OrthoDB" id="3045089at2759"/>
<dbReference type="Proteomes" id="UP000799536">
    <property type="component" value="Unassembled WGS sequence"/>
</dbReference>
<name>A0A9P4MPZ5_9PLEO</name>
<feature type="coiled-coil region" evidence="1">
    <location>
        <begin position="610"/>
        <end position="766"/>
    </location>
</feature>
<dbReference type="AlphaFoldDB" id="A0A9P4MPZ5"/>
<dbReference type="EMBL" id="ML993984">
    <property type="protein sequence ID" value="KAF2201249.1"/>
    <property type="molecule type" value="Genomic_DNA"/>
</dbReference>
<keyword evidence="1" id="KW-0175">Coiled coil</keyword>
<evidence type="ECO:0000256" key="1">
    <source>
        <dbReference type="SAM" id="Coils"/>
    </source>
</evidence>
<sequence>MCDPVSVAGLAFSVAGAGAKLSLTLFDVAHAFKTAPQEIEDIAQELSMLSAVLIQLNDVLNTSAYAHLCKPELFSVTRSTLKRFDEVEKQLNKITSKQTKLTRLKWFFDAPRAKTLLQKVEGIKSALTLIINIIQLAQERVKAWREEPGNSSQTVVTESVSESRLRKVVESVIQANRFTVQNAQKEDAYNPTEKKRKYDEQLQCWRKDSSDTATWLYCLVFGTGASVDENEPRPTDHVNDGSSVISMGVEDGSEESDAEYQEAPDTKPQNALNNEGPQIVKYQSKPAASAQYHTRSIEWTSQTQPSLVVDRLLHAWTILPPIQSRSTTTTHKPGPDEASTDDLVGRIREYVKSKEQRRKDKHPKEKYTRYGDDEDSASTGGWESSSEISTIFPGKKTETVRPEAPEISFILPKKRFTKDSNTHISLPPSAFSAPPHPPPPPQPSAPQPHSRHKSKPKQQKPKPPIEPNPFDPALNFPNPFYGQPPPVPPFPQFANSIPGYAEPGPPPHPGVQFFPYAPYGAPNPTPSTTKTEQPVLTVPAPPPVPLPPPPSPPINDGQKQILELIERLDEKREEDLSAIEKQFIKIYETIAHGDPDRAEPRNIDAENRLHAEYESRLEDLYKLFVEYQDEQKRREADFQSWQEMEKRKEQQKVDQIKRDEEALKQSRLLARAEAAAVAANEARQLAEERAAERVRIARDGVEQQLASILQEVRTAKKAMKKAKVEAAKRAKEEAERKAEEERRKNDERYNKLIERYEEELKSYRNRDEVQDLDSSPSQPLPVRTTAFITGEDRRVEVHEYMTDGMAPFITPQLTLTRASDSTNQLGFDFFEEANRRRSRSSIGSYRELGRSAITQSEPQTPLPPRKTLLLPYRSDRDAAMISEMESRLEECGLTAQFGATDDPNSMQLLPKNHYMTDQTMTGTIFWEPPTWRGVNSELLHNLRAQGWKPLYFRMSESGQTYFLGNEPIHINFFKPNYCPQMSGSSPSEPSASEYVVISKELVHEYALMELGFEFKFTDTGAYALDCRLTSQNDIDVLIERSFMIRESHCRRTYRQLAWQTPNSKSIPTTAENLPPSPTTPTTVPHSDTTETPPISDYSGENTNWDALESSFTFDDTDGESYDDSRAAAMNKELRDPGLVSTKGISRKAVTVRRNSKLKDSSLRRKFQPIEPKEHMD</sequence>
<feature type="compositionally biased region" description="Acidic residues" evidence="2">
    <location>
        <begin position="251"/>
        <end position="262"/>
    </location>
</feature>
<feature type="region of interest" description="Disordered" evidence="2">
    <location>
        <begin position="324"/>
        <end position="557"/>
    </location>
</feature>
<feature type="compositionally biased region" description="Basic and acidic residues" evidence="2">
    <location>
        <begin position="343"/>
        <end position="371"/>
    </location>
</feature>
<organism evidence="3 4">
    <name type="scientific">Delitschia confertaspora ATCC 74209</name>
    <dbReference type="NCBI Taxonomy" id="1513339"/>
    <lineage>
        <taxon>Eukaryota</taxon>
        <taxon>Fungi</taxon>
        <taxon>Dikarya</taxon>
        <taxon>Ascomycota</taxon>
        <taxon>Pezizomycotina</taxon>
        <taxon>Dothideomycetes</taxon>
        <taxon>Pleosporomycetidae</taxon>
        <taxon>Pleosporales</taxon>
        <taxon>Delitschiaceae</taxon>
        <taxon>Delitschia</taxon>
    </lineage>
</organism>
<feature type="compositionally biased region" description="Pro residues" evidence="2">
    <location>
        <begin position="434"/>
        <end position="446"/>
    </location>
</feature>
<feature type="compositionally biased region" description="Low complexity" evidence="2">
    <location>
        <begin position="1079"/>
        <end position="1092"/>
    </location>
</feature>
<evidence type="ECO:0000313" key="3">
    <source>
        <dbReference type="EMBL" id="KAF2201249.1"/>
    </source>
</evidence>
<feature type="compositionally biased region" description="Polar residues" evidence="2">
    <location>
        <begin position="1060"/>
        <end position="1071"/>
    </location>
</feature>
<feature type="compositionally biased region" description="Polar residues" evidence="2">
    <location>
        <begin position="377"/>
        <end position="389"/>
    </location>
</feature>
<feature type="region of interest" description="Disordered" evidence="2">
    <location>
        <begin position="840"/>
        <end position="868"/>
    </location>
</feature>
<keyword evidence="4" id="KW-1185">Reference proteome</keyword>
<feature type="compositionally biased region" description="Basic and acidic residues" evidence="2">
    <location>
        <begin position="230"/>
        <end position="239"/>
    </location>
</feature>
<proteinExistence type="predicted"/>
<feature type="compositionally biased region" description="Basic residues" evidence="2">
    <location>
        <begin position="449"/>
        <end position="460"/>
    </location>
</feature>
<feature type="compositionally biased region" description="Pro residues" evidence="2">
    <location>
        <begin position="461"/>
        <end position="470"/>
    </location>
</feature>
<evidence type="ECO:0008006" key="5">
    <source>
        <dbReference type="Google" id="ProtNLM"/>
    </source>
</evidence>
<feature type="compositionally biased region" description="Pro residues" evidence="2">
    <location>
        <begin position="482"/>
        <end position="491"/>
    </location>
</feature>
<feature type="region of interest" description="Disordered" evidence="2">
    <location>
        <begin position="1144"/>
        <end position="1176"/>
    </location>
</feature>
<gene>
    <name evidence="3" type="ORF">GQ43DRAFT_480870</name>
</gene>
<accession>A0A9P4MPZ5</accession>
<comment type="caution">
    <text evidence="3">The sequence shown here is derived from an EMBL/GenBank/DDBJ whole genome shotgun (WGS) entry which is preliminary data.</text>
</comment>
<evidence type="ECO:0000256" key="2">
    <source>
        <dbReference type="SAM" id="MobiDB-lite"/>
    </source>
</evidence>
<feature type="region of interest" description="Disordered" evidence="2">
    <location>
        <begin position="228"/>
        <end position="274"/>
    </location>
</feature>
<protein>
    <recommendedName>
        <fullName evidence="5">Fungal N-terminal domain-containing protein</fullName>
    </recommendedName>
</protein>
<feature type="compositionally biased region" description="Basic and acidic residues" evidence="2">
    <location>
        <begin position="395"/>
        <end position="404"/>
    </location>
</feature>
<reference evidence="3" key="1">
    <citation type="journal article" date="2020" name="Stud. Mycol.">
        <title>101 Dothideomycetes genomes: a test case for predicting lifestyles and emergence of pathogens.</title>
        <authorList>
            <person name="Haridas S."/>
            <person name="Albert R."/>
            <person name="Binder M."/>
            <person name="Bloem J."/>
            <person name="Labutti K."/>
            <person name="Salamov A."/>
            <person name="Andreopoulos B."/>
            <person name="Baker S."/>
            <person name="Barry K."/>
            <person name="Bills G."/>
            <person name="Bluhm B."/>
            <person name="Cannon C."/>
            <person name="Castanera R."/>
            <person name="Culley D."/>
            <person name="Daum C."/>
            <person name="Ezra D."/>
            <person name="Gonzalez J."/>
            <person name="Henrissat B."/>
            <person name="Kuo A."/>
            <person name="Liang C."/>
            <person name="Lipzen A."/>
            <person name="Lutzoni F."/>
            <person name="Magnuson J."/>
            <person name="Mondo S."/>
            <person name="Nolan M."/>
            <person name="Ohm R."/>
            <person name="Pangilinan J."/>
            <person name="Park H.-J."/>
            <person name="Ramirez L."/>
            <person name="Alfaro M."/>
            <person name="Sun H."/>
            <person name="Tritt A."/>
            <person name="Yoshinaga Y."/>
            <person name="Zwiers L.-H."/>
            <person name="Turgeon B."/>
            <person name="Goodwin S."/>
            <person name="Spatafora J."/>
            <person name="Crous P."/>
            <person name="Grigoriev I."/>
        </authorList>
    </citation>
    <scope>NUCLEOTIDE SEQUENCE</scope>
    <source>
        <strain evidence="3">ATCC 74209</strain>
    </source>
</reference>